<reference evidence="2" key="1">
    <citation type="submission" date="2003-08" db="EMBL/GenBank/DDBJ databases">
        <authorList>
            <person name="Birren B."/>
            <person name="Nusbaum C."/>
            <person name="Abebe A."/>
            <person name="Abouelleil A."/>
            <person name="Adekoya E."/>
            <person name="Ait-zahra M."/>
            <person name="Allen N."/>
            <person name="Allen T."/>
            <person name="An P."/>
            <person name="Anderson M."/>
            <person name="Anderson S."/>
            <person name="Arachchi H."/>
            <person name="Armbruster J."/>
            <person name="Bachantsang P."/>
            <person name="Baldwin J."/>
            <person name="Barry A."/>
            <person name="Bayul T."/>
            <person name="Blitshsteyn B."/>
            <person name="Bloom T."/>
            <person name="Blye J."/>
            <person name="Boguslavskiy L."/>
            <person name="Borowsky M."/>
            <person name="Boukhgalter B."/>
            <person name="Brunache A."/>
            <person name="Butler J."/>
            <person name="Calixte N."/>
            <person name="Calvo S."/>
            <person name="Camarata J."/>
            <person name="Campo K."/>
            <person name="Chang J."/>
            <person name="Cheshatsang Y."/>
            <person name="Citroen M."/>
            <person name="Collymore A."/>
            <person name="Considine T."/>
            <person name="Cook A."/>
            <person name="Cooke P."/>
            <person name="Corum B."/>
            <person name="Cuomo C."/>
            <person name="David R."/>
            <person name="Dawoe T."/>
            <person name="Degray S."/>
            <person name="Dodge S."/>
            <person name="Dooley K."/>
            <person name="Dorje P."/>
            <person name="Dorjee K."/>
            <person name="Dorris L."/>
            <person name="Duffey N."/>
            <person name="Dupes A."/>
            <person name="Elkins T."/>
            <person name="Engels R."/>
            <person name="Erickson J."/>
            <person name="Farina A."/>
            <person name="Faro S."/>
            <person name="Ferreira P."/>
            <person name="Fischer H."/>
            <person name="Fitzgerald M."/>
            <person name="Foley K."/>
            <person name="Gage D."/>
            <person name="Galagan J."/>
            <person name="Gearin G."/>
            <person name="Gnerre S."/>
            <person name="Gnirke A."/>
            <person name="Goyette A."/>
            <person name="Graham J."/>
            <person name="Grandbois E."/>
            <person name="Gyaltsen K."/>
            <person name="Hafez N."/>
            <person name="Hagopian D."/>
            <person name="Hagos B."/>
            <person name="Hall J."/>
            <person name="Hatcher B."/>
            <person name="Heller A."/>
            <person name="Higgins H."/>
            <person name="Honan T."/>
            <person name="Horn A."/>
            <person name="Houde N."/>
            <person name="Hughes L."/>
            <person name="Hulme W."/>
            <person name="Husby E."/>
            <person name="Iliev I."/>
            <person name="Jaffe D."/>
            <person name="Jones C."/>
            <person name="Kamal M."/>
            <person name="Kamat A."/>
            <person name="Kamvysselis M."/>
            <person name="Karlsson E."/>
            <person name="Kells C."/>
            <person name="Kieu A."/>
            <person name="Kisner P."/>
            <person name="Kodira C."/>
            <person name="Kulbokas E."/>
            <person name="Labutti K."/>
            <person name="Lama D."/>
            <person name="Landers T."/>
            <person name="Leger J."/>
            <person name="Levine S."/>
            <person name="Lewis D."/>
            <person name="Lewis T."/>
            <person name="Lindblad-toh K."/>
            <person name="Liu X."/>
            <person name="Lokyitsang T."/>
            <person name="Lokyitsang Y."/>
            <person name="Lucien O."/>
            <person name="Lui A."/>
            <person name="Ma L.J."/>
            <person name="Mabbitt R."/>
            <person name="Macdonald J."/>
            <person name="Maclean C."/>
            <person name="Major J."/>
            <person name="Manning J."/>
            <person name="Marabella R."/>
            <person name="Maru K."/>
            <person name="Matthews C."/>
            <person name="Mauceli E."/>
            <person name="Mccarthy M."/>
            <person name="Mcdonough S."/>
            <person name="Mcghee T."/>
            <person name="Meldrim J."/>
            <person name="Meneus L."/>
            <person name="Mesirov J."/>
            <person name="Mihalev A."/>
            <person name="Mihova T."/>
            <person name="Mikkelsen T."/>
            <person name="Mlenga V."/>
            <person name="Moru K."/>
            <person name="Mozes J."/>
            <person name="Mulrain L."/>
            <person name="Munson G."/>
            <person name="Naylor J."/>
            <person name="Newes C."/>
            <person name="Nguyen C."/>
            <person name="Nguyen N."/>
            <person name="Nguyen T."/>
            <person name="Nicol R."/>
            <person name="Nielsen C."/>
            <person name="Nizzari M."/>
            <person name="Norbu C."/>
            <person name="Norbu N."/>
            <person name="O'donnell P."/>
            <person name="Okoawo O."/>
            <person name="O'leary S."/>
            <person name="Omotosho B."/>
            <person name="O'neill K."/>
            <person name="Osman S."/>
            <person name="Parker S."/>
            <person name="Perrin D."/>
            <person name="Phunkhang P."/>
            <person name="Piqani B."/>
            <person name="Purcell S."/>
            <person name="Rachupka T."/>
            <person name="Ramasamy U."/>
            <person name="Rameau R."/>
            <person name="Ray V."/>
            <person name="Raymond C."/>
            <person name="Retta R."/>
            <person name="Richardson S."/>
            <person name="Rise C."/>
            <person name="Rodriguez J."/>
            <person name="Rogers J."/>
            <person name="Rogov P."/>
            <person name="Rutman M."/>
            <person name="Schupbach R."/>
            <person name="Seaman C."/>
            <person name="Settipalli S."/>
            <person name="Sharpe T."/>
            <person name="Sheridan J."/>
            <person name="Sherpa N."/>
            <person name="Shi J."/>
            <person name="Smirnov S."/>
            <person name="Smith C."/>
            <person name="Sougnez C."/>
            <person name="Spencer B."/>
            <person name="Stalker J."/>
            <person name="Stange-thomann N."/>
            <person name="Stavropoulos S."/>
            <person name="Stetson K."/>
            <person name="Stone C."/>
            <person name="Stone S."/>
            <person name="Stubbs M."/>
            <person name="Talamas J."/>
            <person name="Tchuinga P."/>
            <person name="Tenzing P."/>
            <person name="Tesfaye S."/>
            <person name="Theodore J."/>
            <person name="Thoulutsang Y."/>
            <person name="Topham K."/>
            <person name="Towey S."/>
            <person name="Tsamla T."/>
            <person name="Tsomo N."/>
            <person name="Vallee D."/>
            <person name="Vassiliev H."/>
            <person name="Venkataraman V."/>
            <person name="Vinson J."/>
            <person name="Vo A."/>
            <person name="Wade C."/>
            <person name="Wang S."/>
            <person name="Wangchuk T."/>
            <person name="Wangdi T."/>
            <person name="Whittaker C."/>
            <person name="Wilkinson J."/>
            <person name="Wu Y."/>
            <person name="Wyman D."/>
            <person name="Yadav S."/>
            <person name="Yang S."/>
            <person name="Yang X."/>
            <person name="Yeager S."/>
            <person name="Yee E."/>
            <person name="Young G."/>
            <person name="Zainoun J."/>
            <person name="Zembeck L."/>
            <person name="Zimmer A."/>
            <person name="Zody M."/>
            <person name="Lander E."/>
        </authorList>
    </citation>
    <scope>NUCLEOTIDE SEQUENCE [LARGE SCALE GENOMIC DNA]</scope>
</reference>
<dbReference type="GeneTree" id="ENSGT00420000029820"/>
<dbReference type="SUPFAM" id="SSF55298">
    <property type="entry name" value="YjgF-like"/>
    <property type="match status" value="2"/>
</dbReference>
<dbReference type="InterPro" id="IPR006175">
    <property type="entry name" value="YjgF/YER057c/UK114"/>
</dbReference>
<reference evidence="1" key="2">
    <citation type="submission" date="2025-08" db="UniProtKB">
        <authorList>
            <consortium name="Ensembl"/>
        </authorList>
    </citation>
    <scope>IDENTIFICATION</scope>
</reference>
<dbReference type="Proteomes" id="UP000007875">
    <property type="component" value="Unassembled WGS sequence"/>
</dbReference>
<dbReference type="InterPro" id="IPR030662">
    <property type="entry name" value="DPH6/MJ0570"/>
</dbReference>
<evidence type="ECO:0000313" key="2">
    <source>
        <dbReference type="Proteomes" id="UP000007875"/>
    </source>
</evidence>
<dbReference type="Gene3D" id="3.30.1330.40">
    <property type="entry name" value="RutC-like"/>
    <property type="match status" value="2"/>
</dbReference>
<dbReference type="GO" id="GO:0017178">
    <property type="term" value="F:diphthine-ammonia ligase activity"/>
    <property type="evidence" value="ECO:0007669"/>
    <property type="project" value="TreeGrafter"/>
</dbReference>
<dbReference type="eggNOG" id="KOG2317">
    <property type="taxonomic scope" value="Eukaryota"/>
</dbReference>
<protein>
    <submittedName>
        <fullName evidence="1">Uncharacterized protein</fullName>
    </submittedName>
</protein>
<dbReference type="InterPro" id="IPR035959">
    <property type="entry name" value="RutC-like_sf"/>
</dbReference>
<evidence type="ECO:0000313" key="1">
    <source>
        <dbReference type="Ensembl" id="ENSCSAVP00000015164.1"/>
    </source>
</evidence>
<dbReference type="PANTHER" id="PTHR12196:SF2">
    <property type="entry name" value="DIPHTHINE--AMMONIA LIGASE"/>
    <property type="match status" value="1"/>
</dbReference>
<dbReference type="InParanoid" id="H2ZC48"/>
<dbReference type="FunFam" id="3.30.1330.40:FF:000012">
    <property type="entry name" value="diphthine--ammonia ligase isoform X1"/>
    <property type="match status" value="1"/>
</dbReference>
<keyword evidence="2" id="KW-1185">Reference proteome</keyword>
<dbReference type="PANTHER" id="PTHR12196">
    <property type="entry name" value="DOMAIN OF UNKNOWN FUNCTION 71 DUF71 -CONTAINING PROTEIN"/>
    <property type="match status" value="1"/>
</dbReference>
<reference evidence="1" key="3">
    <citation type="submission" date="2025-09" db="UniProtKB">
        <authorList>
            <consortium name="Ensembl"/>
        </authorList>
    </citation>
    <scope>IDENTIFICATION</scope>
</reference>
<name>H2ZC48_CIOSA</name>
<dbReference type="STRING" id="51511.ENSCSAVP00000015164"/>
<dbReference type="GO" id="GO:0017183">
    <property type="term" value="P:protein histidyl modification to diphthamide"/>
    <property type="evidence" value="ECO:0007669"/>
    <property type="project" value="TreeGrafter"/>
</dbReference>
<dbReference type="HOGENOM" id="CLU_1153908_0_0_1"/>
<proteinExistence type="predicted"/>
<sequence>MHSDDDFAPVAYLKLVKLHVESKPFNQPNQLVAGIRTLKSWPQQQCEIKEDEIQLQPRIHWQDEPCHKPSISSKESGHYLAVNGIYGFCEESSRNVKQATTVAMNSLMDELHNKGHCANDVTSVHLYLSDIDDFYDINSIYKTYFHHQPPSRVCVALSMGCVGANVPILQIDCLSFHNLNESVSGNLHVQSVSHWAPANIGPYSQCFTQNKTHFMAGQIGLVPGSMELIDGCYDQACLAMQ</sequence>
<dbReference type="AlphaFoldDB" id="H2ZC48"/>
<organism evidence="1 2">
    <name type="scientific">Ciona savignyi</name>
    <name type="common">Pacific transparent sea squirt</name>
    <dbReference type="NCBI Taxonomy" id="51511"/>
    <lineage>
        <taxon>Eukaryota</taxon>
        <taxon>Metazoa</taxon>
        <taxon>Chordata</taxon>
        <taxon>Tunicata</taxon>
        <taxon>Ascidiacea</taxon>
        <taxon>Phlebobranchia</taxon>
        <taxon>Cionidae</taxon>
        <taxon>Ciona</taxon>
    </lineage>
</organism>
<accession>H2ZC48</accession>
<dbReference type="Ensembl" id="ENSCSAVT00000015338.1">
    <property type="protein sequence ID" value="ENSCSAVP00000015164.1"/>
    <property type="gene ID" value="ENSCSAVG00000008891.1"/>
</dbReference>
<dbReference type="Pfam" id="PF01042">
    <property type="entry name" value="Ribonuc_L-PSP"/>
    <property type="match status" value="1"/>
</dbReference>